<dbReference type="GO" id="GO:0003735">
    <property type="term" value="F:structural constituent of ribosome"/>
    <property type="evidence" value="ECO:0007669"/>
    <property type="project" value="InterPro"/>
</dbReference>
<accession>A0A0K9Q5A3</accession>
<dbReference type="Gene3D" id="3.40.50.790">
    <property type="match status" value="1"/>
</dbReference>
<comment type="caution">
    <text evidence="8">The sequence shown here is derived from an EMBL/GenBank/DDBJ whole genome shotgun (WGS) entry which is preliminary data.</text>
</comment>
<dbReference type="Gene3D" id="3.30.190.20">
    <property type="match status" value="1"/>
</dbReference>
<evidence type="ECO:0000256" key="6">
    <source>
        <dbReference type="RuleBase" id="RU000659"/>
    </source>
</evidence>
<sequence length="379" mass="41486">MASSSSSAIFLFHACRRIQIYRLASSHHSPRYFSSDPPPRAPAPVTPISYPAKTQDVPDQPEKSEPRDWTREEARYVRDVPGQVTMSRVAPLPEFKGVESDGKDVENLQTEARKISFLRNLERQEEVEKVPFPRIIRTTERKQPKSLLDLHTAIKEVKGKSKRNFLETIEAHVRLGVNPRRSDQTVRGAVTLPHGTGKDVRVAVFADGSQGDEAKVAGADIVGGDELIEEIKKGGGKLNFDKCIATPSFMPRLGKIARILGPRGLMPNPKLGSVTSNVSEAVKEAKCGRVDFKMDKTAIVHVGIGKANFSEEALRENIGAFVNSLLLVKPAGLKKTSRYAGYVNGFSLSSTMGSGYPVSIQSLSEAADNYNKLHPKTAA</sequence>
<keyword evidence="5 6" id="KW-0687">Ribonucleoprotein</keyword>
<dbReference type="GO" id="GO:0006412">
    <property type="term" value="P:translation"/>
    <property type="evidence" value="ECO:0007669"/>
    <property type="project" value="InterPro"/>
</dbReference>
<keyword evidence="9" id="KW-1185">Reference proteome</keyword>
<keyword evidence="4 6" id="KW-0689">Ribosomal protein</keyword>
<reference evidence="9" key="1">
    <citation type="journal article" date="2016" name="Nature">
        <title>The genome of the seagrass Zostera marina reveals angiosperm adaptation to the sea.</title>
        <authorList>
            <person name="Olsen J.L."/>
            <person name="Rouze P."/>
            <person name="Verhelst B."/>
            <person name="Lin Y.-C."/>
            <person name="Bayer T."/>
            <person name="Collen J."/>
            <person name="Dattolo E."/>
            <person name="De Paoli E."/>
            <person name="Dittami S."/>
            <person name="Maumus F."/>
            <person name="Michel G."/>
            <person name="Kersting A."/>
            <person name="Lauritano C."/>
            <person name="Lohaus R."/>
            <person name="Toepel M."/>
            <person name="Tonon T."/>
            <person name="Vanneste K."/>
            <person name="Amirebrahimi M."/>
            <person name="Brakel J."/>
            <person name="Bostroem C."/>
            <person name="Chovatia M."/>
            <person name="Grimwood J."/>
            <person name="Jenkins J.W."/>
            <person name="Jueterbock A."/>
            <person name="Mraz A."/>
            <person name="Stam W.T."/>
            <person name="Tice H."/>
            <person name="Bornberg-Bauer E."/>
            <person name="Green P.J."/>
            <person name="Pearson G.A."/>
            <person name="Procaccini G."/>
            <person name="Duarte C.M."/>
            <person name="Schmutz J."/>
            <person name="Reusch T.B.H."/>
            <person name="Van de Peer Y."/>
        </authorList>
    </citation>
    <scope>NUCLEOTIDE SEQUENCE [LARGE SCALE GENOMIC DNA]</scope>
    <source>
        <strain evidence="9">cv. Finnish</strain>
    </source>
</reference>
<proteinExistence type="inferred from homology"/>
<dbReference type="InterPro" id="IPR023673">
    <property type="entry name" value="Ribosomal_uL1_CS"/>
</dbReference>
<dbReference type="OrthoDB" id="1747252at2759"/>
<dbReference type="HAMAP" id="MF_01318_B">
    <property type="entry name" value="Ribosomal_uL1_B"/>
    <property type="match status" value="1"/>
</dbReference>
<organism evidence="8 9">
    <name type="scientific">Zostera marina</name>
    <name type="common">Eelgrass</name>
    <dbReference type="NCBI Taxonomy" id="29655"/>
    <lineage>
        <taxon>Eukaryota</taxon>
        <taxon>Viridiplantae</taxon>
        <taxon>Streptophyta</taxon>
        <taxon>Embryophyta</taxon>
        <taxon>Tracheophyta</taxon>
        <taxon>Spermatophyta</taxon>
        <taxon>Magnoliopsida</taxon>
        <taxon>Liliopsida</taxon>
        <taxon>Zosteraceae</taxon>
        <taxon>Zostera</taxon>
    </lineage>
</organism>
<dbReference type="Pfam" id="PF00687">
    <property type="entry name" value="Ribosomal_L1"/>
    <property type="match status" value="1"/>
</dbReference>
<dbReference type="InterPro" id="IPR016095">
    <property type="entry name" value="Ribosomal_uL1_3-a/b-sand"/>
</dbReference>
<dbReference type="NCBIfam" id="TIGR01169">
    <property type="entry name" value="rplA_bact"/>
    <property type="match status" value="1"/>
</dbReference>
<evidence type="ECO:0000256" key="1">
    <source>
        <dbReference type="ARBA" id="ARBA00010531"/>
    </source>
</evidence>
<dbReference type="GO" id="GO:0019843">
    <property type="term" value="F:rRNA binding"/>
    <property type="evidence" value="ECO:0007669"/>
    <property type="project" value="UniProtKB-KW"/>
</dbReference>
<gene>
    <name evidence="8" type="ORF">ZOSMA_111G00380</name>
</gene>
<keyword evidence="2" id="KW-0699">rRNA-binding</keyword>
<evidence type="ECO:0000256" key="4">
    <source>
        <dbReference type="ARBA" id="ARBA00022980"/>
    </source>
</evidence>
<feature type="compositionally biased region" description="Pro residues" evidence="7">
    <location>
        <begin position="36"/>
        <end position="45"/>
    </location>
</feature>
<evidence type="ECO:0000256" key="2">
    <source>
        <dbReference type="ARBA" id="ARBA00022730"/>
    </source>
</evidence>
<keyword evidence="3" id="KW-0694">RNA-binding</keyword>
<dbReference type="OMA" id="TFHICST"/>
<dbReference type="InterPro" id="IPR023674">
    <property type="entry name" value="Ribosomal_uL1-like"/>
</dbReference>
<evidence type="ECO:0000256" key="7">
    <source>
        <dbReference type="SAM" id="MobiDB-lite"/>
    </source>
</evidence>
<comment type="similarity">
    <text evidence="1 6">Belongs to the universal ribosomal protein uL1 family.</text>
</comment>
<dbReference type="PANTHER" id="PTHR36427">
    <property type="entry name" value="54S RIBOSOMAL PROTEIN L1, MITOCHONDRIAL"/>
    <property type="match status" value="1"/>
</dbReference>
<dbReference type="PROSITE" id="PS01199">
    <property type="entry name" value="RIBOSOMAL_L1"/>
    <property type="match status" value="1"/>
</dbReference>
<dbReference type="InterPro" id="IPR028364">
    <property type="entry name" value="Ribosomal_uL1/biogenesis"/>
</dbReference>
<dbReference type="SUPFAM" id="SSF56808">
    <property type="entry name" value="Ribosomal protein L1"/>
    <property type="match status" value="1"/>
</dbReference>
<dbReference type="FunFam" id="3.40.50.790:FF:000001">
    <property type="entry name" value="50S ribosomal protein L1"/>
    <property type="match status" value="1"/>
</dbReference>
<evidence type="ECO:0000313" key="8">
    <source>
        <dbReference type="EMBL" id="KMZ75687.1"/>
    </source>
</evidence>
<dbReference type="EMBL" id="LFYR01000129">
    <property type="protein sequence ID" value="KMZ75687.1"/>
    <property type="molecule type" value="Genomic_DNA"/>
</dbReference>
<dbReference type="InterPro" id="IPR005878">
    <property type="entry name" value="Ribosom_uL1_bac-type"/>
</dbReference>
<evidence type="ECO:0000256" key="5">
    <source>
        <dbReference type="ARBA" id="ARBA00023274"/>
    </source>
</evidence>
<dbReference type="STRING" id="29655.A0A0K9Q5A3"/>
<dbReference type="AlphaFoldDB" id="A0A0K9Q5A3"/>
<protein>
    <recommendedName>
        <fullName evidence="6">Ribosomal protein</fullName>
    </recommendedName>
</protein>
<name>A0A0K9Q5A3_ZOSMR</name>
<evidence type="ECO:0000256" key="3">
    <source>
        <dbReference type="ARBA" id="ARBA00022884"/>
    </source>
</evidence>
<dbReference type="Proteomes" id="UP000036987">
    <property type="component" value="Unassembled WGS sequence"/>
</dbReference>
<feature type="compositionally biased region" description="Basic and acidic residues" evidence="7">
    <location>
        <begin position="60"/>
        <end position="72"/>
    </location>
</feature>
<dbReference type="CDD" id="cd00403">
    <property type="entry name" value="Ribosomal_L1"/>
    <property type="match status" value="1"/>
</dbReference>
<evidence type="ECO:0000313" key="9">
    <source>
        <dbReference type="Proteomes" id="UP000036987"/>
    </source>
</evidence>
<feature type="region of interest" description="Disordered" evidence="7">
    <location>
        <begin position="29"/>
        <end position="72"/>
    </location>
</feature>
<dbReference type="PANTHER" id="PTHR36427:SF4">
    <property type="entry name" value="RIBOSOMAL PROTEIN L1P_L10E FAMILY"/>
    <property type="match status" value="1"/>
</dbReference>
<dbReference type="GO" id="GO:0015934">
    <property type="term" value="C:large ribosomal subunit"/>
    <property type="evidence" value="ECO:0007669"/>
    <property type="project" value="InterPro"/>
</dbReference>